<evidence type="ECO:0000313" key="3">
    <source>
        <dbReference type="EMBL" id="KAK9865612.1"/>
    </source>
</evidence>
<evidence type="ECO:0000313" key="4">
    <source>
        <dbReference type="Proteomes" id="UP001485043"/>
    </source>
</evidence>
<dbReference type="Pfam" id="PF00481">
    <property type="entry name" value="PP2C"/>
    <property type="match status" value="1"/>
</dbReference>
<dbReference type="InterPro" id="IPR001932">
    <property type="entry name" value="PPM-type_phosphatase-like_dom"/>
</dbReference>
<dbReference type="Gene3D" id="3.60.40.10">
    <property type="entry name" value="PPM-type phosphatase domain"/>
    <property type="match status" value="1"/>
</dbReference>
<feature type="compositionally biased region" description="Low complexity" evidence="1">
    <location>
        <begin position="587"/>
        <end position="601"/>
    </location>
</feature>
<dbReference type="SMART" id="SM00332">
    <property type="entry name" value="PP2Cc"/>
    <property type="match status" value="1"/>
</dbReference>
<proteinExistence type="predicted"/>
<evidence type="ECO:0000259" key="2">
    <source>
        <dbReference type="PROSITE" id="PS51746"/>
    </source>
</evidence>
<dbReference type="Proteomes" id="UP001485043">
    <property type="component" value="Unassembled WGS sequence"/>
</dbReference>
<dbReference type="EMBL" id="JALJOV010000233">
    <property type="protein sequence ID" value="KAK9865612.1"/>
    <property type="molecule type" value="Genomic_DNA"/>
</dbReference>
<name>A0AAW1T967_9CHLO</name>
<organism evidence="3 4">
    <name type="scientific">Apatococcus fuscideae</name>
    <dbReference type="NCBI Taxonomy" id="2026836"/>
    <lineage>
        <taxon>Eukaryota</taxon>
        <taxon>Viridiplantae</taxon>
        <taxon>Chlorophyta</taxon>
        <taxon>core chlorophytes</taxon>
        <taxon>Trebouxiophyceae</taxon>
        <taxon>Chlorellales</taxon>
        <taxon>Chlorellaceae</taxon>
        <taxon>Apatococcus</taxon>
    </lineage>
</organism>
<dbReference type="InterPro" id="IPR015655">
    <property type="entry name" value="PP2C"/>
</dbReference>
<sequence length="767" mass="82142">MHRPHVNTCLIFCERYASKSLSYPPACSAVFEGVIRAGTHLRIFPHPIPKAVSPTEKACSLFATLPADRGYRAEASEPSGPQTQRRPRLKEQSFCSAMASAYVPIQGPCIKHAFAKSVYKGEDFWLQNRDLRWTSESKAGGMLDALGVFDGHGGKGAGQYAAKHMMAAVLSGLREAPSKAPDASGDLQFDPLQEELADKDKDAWQLQDAAVEQLPQALSQAFQQVQEAFFANSKQSGTTATLVTIVGWDVLVANVGDSCAYLDTGSEVLQVSGNHRLDDTKGERERVEAAGSNVSQSLLDGKPVGPMRVWPGGLAMSRSIGDHEAGAAVMSEPEVRHLVLPETGGRIIIASDGLWDAINPKTAAHHVRGTPASKAAHDLVQAALKKRGLRDDITVMVIDALSSAEDRMPAPLLSRKSSGSSSAYSNGGGSEASERVHVRKPLEEPFLAARHEEVGQRRLAAARAMLAQSDDLSSLSSSPWSSTISSLSDSSAFQLSSSLEATSSLAALIEEGNEDVTSEPAELGTPADEPVPDAEDLDGDDGWETVAKPGAKSARAQDSLDEAVQNLELEDVRPFQHQQKFHKPSPASASRGRGYGRSALRGGRGRSGAYQAASCEVKLVPRPAARSTQPLQREVSRTTEEPVNRQRGRDRGRGRRVPRPSSVQHAQPDQEATVLQTGFEPRSKAQGSAAPASQRPPNRGRQSDRRGGRSQVMRGRNRRPADDNSAGEQQGSGGLQHIPTERIAIATPFQAPTIQFGQFAAGSFPPT</sequence>
<feature type="region of interest" description="Disordered" evidence="1">
    <location>
        <begin position="411"/>
        <end position="438"/>
    </location>
</feature>
<dbReference type="PROSITE" id="PS51746">
    <property type="entry name" value="PPM_2"/>
    <property type="match status" value="1"/>
</dbReference>
<dbReference type="SUPFAM" id="SSF81606">
    <property type="entry name" value="PP2C-like"/>
    <property type="match status" value="1"/>
</dbReference>
<reference evidence="3 4" key="1">
    <citation type="journal article" date="2024" name="Nat. Commun.">
        <title>Phylogenomics reveals the evolutionary origins of lichenization in chlorophyte algae.</title>
        <authorList>
            <person name="Puginier C."/>
            <person name="Libourel C."/>
            <person name="Otte J."/>
            <person name="Skaloud P."/>
            <person name="Haon M."/>
            <person name="Grisel S."/>
            <person name="Petersen M."/>
            <person name="Berrin J.G."/>
            <person name="Delaux P.M."/>
            <person name="Dal Grande F."/>
            <person name="Keller J."/>
        </authorList>
    </citation>
    <scope>NUCLEOTIDE SEQUENCE [LARGE SCALE GENOMIC DNA]</scope>
    <source>
        <strain evidence="3 4">SAG 2523</strain>
    </source>
</reference>
<feature type="domain" description="PPM-type phosphatase" evidence="2">
    <location>
        <begin position="132"/>
        <end position="400"/>
    </location>
</feature>
<evidence type="ECO:0000256" key="1">
    <source>
        <dbReference type="SAM" id="MobiDB-lite"/>
    </source>
</evidence>
<protein>
    <recommendedName>
        <fullName evidence="2">PPM-type phosphatase domain-containing protein</fullName>
    </recommendedName>
</protein>
<dbReference type="GO" id="GO:0004722">
    <property type="term" value="F:protein serine/threonine phosphatase activity"/>
    <property type="evidence" value="ECO:0007669"/>
    <property type="project" value="InterPro"/>
</dbReference>
<dbReference type="PANTHER" id="PTHR47992">
    <property type="entry name" value="PROTEIN PHOSPHATASE"/>
    <property type="match status" value="1"/>
</dbReference>
<comment type="caution">
    <text evidence="3">The sequence shown here is derived from an EMBL/GenBank/DDBJ whole genome shotgun (WGS) entry which is preliminary data.</text>
</comment>
<dbReference type="InterPro" id="IPR036457">
    <property type="entry name" value="PPM-type-like_dom_sf"/>
</dbReference>
<feature type="region of interest" description="Disordered" evidence="1">
    <location>
        <begin position="513"/>
        <end position="746"/>
    </location>
</feature>
<keyword evidence="4" id="KW-1185">Reference proteome</keyword>
<gene>
    <name evidence="3" type="ORF">WJX84_011619</name>
</gene>
<accession>A0AAW1T967</accession>
<dbReference type="AlphaFoldDB" id="A0AAW1T967"/>
<feature type="compositionally biased region" description="Acidic residues" evidence="1">
    <location>
        <begin position="530"/>
        <end position="543"/>
    </location>
</feature>
<feature type="compositionally biased region" description="Basic and acidic residues" evidence="1">
    <location>
        <begin position="634"/>
        <end position="651"/>
    </location>
</feature>
<dbReference type="CDD" id="cd00143">
    <property type="entry name" value="PP2Cc"/>
    <property type="match status" value="1"/>
</dbReference>